<sequence length="65" mass="6994">MTTVALANLVAVLVDTMRQADVPNDTVHHFLSELEQLNKETLYGGAAEFMSFLTGVLRGAVASND</sequence>
<comment type="caution">
    <text evidence="1">The sequence shown here is derived from an EMBL/GenBank/DDBJ whole genome shotgun (WGS) entry which is preliminary data.</text>
</comment>
<protein>
    <submittedName>
        <fullName evidence="1">Uncharacterized protein</fullName>
    </submittedName>
</protein>
<evidence type="ECO:0000313" key="2">
    <source>
        <dbReference type="Proteomes" id="UP000621447"/>
    </source>
</evidence>
<evidence type="ECO:0000313" key="1">
    <source>
        <dbReference type="EMBL" id="NTS64185.1"/>
    </source>
</evidence>
<gene>
    <name evidence="1" type="ORF">HRV97_03285</name>
</gene>
<dbReference type="Proteomes" id="UP000621447">
    <property type="component" value="Unassembled WGS sequence"/>
</dbReference>
<reference evidence="1 2" key="1">
    <citation type="submission" date="2020-06" db="EMBL/GenBank/DDBJ databases">
        <title>Sphingomonas hominis sp. nov., a member of the Sphingomonas, isolated from the hair of a 22-year-old girl.</title>
        <authorList>
            <person name="Zhang D.-F."/>
            <person name="Cui X.-W."/>
        </authorList>
    </citation>
    <scope>NUCLEOTIDE SEQUENCE [LARGE SCALE GENOMIC DNA]</scope>
    <source>
        <strain evidence="1 2">HHU CXW</strain>
    </source>
</reference>
<dbReference type="RefSeq" id="WP_174192234.1">
    <property type="nucleotide sequence ID" value="NZ_JABULH010000001.1"/>
</dbReference>
<keyword evidence="2" id="KW-1185">Reference proteome</keyword>
<organism evidence="1 2">
    <name type="scientific">Sphingomonas hominis</name>
    <dbReference type="NCBI Taxonomy" id="2741495"/>
    <lineage>
        <taxon>Bacteria</taxon>
        <taxon>Pseudomonadati</taxon>
        <taxon>Pseudomonadota</taxon>
        <taxon>Alphaproteobacteria</taxon>
        <taxon>Sphingomonadales</taxon>
        <taxon>Sphingomonadaceae</taxon>
        <taxon>Sphingomonas</taxon>
    </lineage>
</organism>
<proteinExistence type="predicted"/>
<accession>A0ABX2JFP7</accession>
<dbReference type="EMBL" id="JABULH010000001">
    <property type="protein sequence ID" value="NTS64185.1"/>
    <property type="molecule type" value="Genomic_DNA"/>
</dbReference>
<name>A0ABX2JFP7_9SPHN</name>